<name>A0A841RCQ5_9SPIO</name>
<feature type="transmembrane region" description="Helical" evidence="1">
    <location>
        <begin position="85"/>
        <end position="108"/>
    </location>
</feature>
<comment type="caution">
    <text evidence="2">The sequence shown here is derived from an EMBL/GenBank/DDBJ whole genome shotgun (WGS) entry which is preliminary data.</text>
</comment>
<proteinExistence type="predicted"/>
<evidence type="ECO:0000313" key="2">
    <source>
        <dbReference type="EMBL" id="MBB6481775.1"/>
    </source>
</evidence>
<feature type="transmembrane region" description="Helical" evidence="1">
    <location>
        <begin position="56"/>
        <end position="78"/>
    </location>
</feature>
<keyword evidence="1" id="KW-1133">Transmembrane helix</keyword>
<gene>
    <name evidence="2" type="ORF">HNR50_003456</name>
</gene>
<feature type="transmembrane region" description="Helical" evidence="1">
    <location>
        <begin position="197"/>
        <end position="218"/>
    </location>
</feature>
<accession>A0A841RCQ5</accession>
<keyword evidence="1" id="KW-0812">Transmembrane</keyword>
<dbReference type="AlphaFoldDB" id="A0A841RCQ5"/>
<dbReference type="Pfam" id="PF14329">
    <property type="entry name" value="DUF4386"/>
    <property type="match status" value="1"/>
</dbReference>
<sequence length="233" mass="25523">MDTVSSGKKTARIAGLFYLLYISASIISEAMGHFVFEEAGETVEYLIGHGTAFRAGILVALFSGVLFLIAAWALNVLLSKINREAALLLFLLNLAGFVIWCISLSHLFSAADLLSGAYSEVFTPEELKAQAMVFINSRKTGAAIAQIPYSLWLLPLGYLIYKSDFIPRIFGVFLFADAVGLLLYLSQELVFPFCNLISYPSFLISFIAEVSLACWLLLIGVKKGDPESALITR</sequence>
<evidence type="ECO:0008006" key="4">
    <source>
        <dbReference type="Google" id="ProtNLM"/>
    </source>
</evidence>
<reference evidence="2 3" key="1">
    <citation type="submission" date="2020-08" db="EMBL/GenBank/DDBJ databases">
        <title>Genomic Encyclopedia of Type Strains, Phase IV (KMG-IV): sequencing the most valuable type-strain genomes for metagenomic binning, comparative biology and taxonomic classification.</title>
        <authorList>
            <person name="Goeker M."/>
        </authorList>
    </citation>
    <scope>NUCLEOTIDE SEQUENCE [LARGE SCALE GENOMIC DNA]</scope>
    <source>
        <strain evidence="2 3">DSM 2461</strain>
    </source>
</reference>
<feature type="transmembrane region" description="Helical" evidence="1">
    <location>
        <begin position="142"/>
        <end position="161"/>
    </location>
</feature>
<dbReference type="Proteomes" id="UP000587760">
    <property type="component" value="Unassembled WGS sequence"/>
</dbReference>
<evidence type="ECO:0000313" key="3">
    <source>
        <dbReference type="Proteomes" id="UP000587760"/>
    </source>
</evidence>
<feature type="transmembrane region" description="Helical" evidence="1">
    <location>
        <begin position="16"/>
        <end position="36"/>
    </location>
</feature>
<dbReference type="InterPro" id="IPR025495">
    <property type="entry name" value="DUF4386"/>
</dbReference>
<protein>
    <recommendedName>
        <fullName evidence="4">DUF4386 domain-containing protein</fullName>
    </recommendedName>
</protein>
<organism evidence="2 3">
    <name type="scientific">Spirochaeta isovalerica</name>
    <dbReference type="NCBI Taxonomy" id="150"/>
    <lineage>
        <taxon>Bacteria</taxon>
        <taxon>Pseudomonadati</taxon>
        <taxon>Spirochaetota</taxon>
        <taxon>Spirochaetia</taxon>
        <taxon>Spirochaetales</taxon>
        <taxon>Spirochaetaceae</taxon>
        <taxon>Spirochaeta</taxon>
    </lineage>
</organism>
<evidence type="ECO:0000256" key="1">
    <source>
        <dbReference type="SAM" id="Phobius"/>
    </source>
</evidence>
<keyword evidence="1" id="KW-0472">Membrane</keyword>
<feature type="transmembrane region" description="Helical" evidence="1">
    <location>
        <begin position="168"/>
        <end position="185"/>
    </location>
</feature>
<dbReference type="EMBL" id="JACHGJ010000008">
    <property type="protein sequence ID" value="MBB6481775.1"/>
    <property type="molecule type" value="Genomic_DNA"/>
</dbReference>
<keyword evidence="3" id="KW-1185">Reference proteome</keyword>
<dbReference type="RefSeq" id="WP_184748014.1">
    <property type="nucleotide sequence ID" value="NZ_JACHGJ010000008.1"/>
</dbReference>